<dbReference type="PANTHER" id="PTHR11452:SF33">
    <property type="entry name" value="ALPHA-GALACTOSIDASE 2"/>
    <property type="match status" value="1"/>
</dbReference>
<feature type="non-terminal residue" evidence="4">
    <location>
        <position position="1"/>
    </location>
</feature>
<evidence type="ECO:0000313" key="4">
    <source>
        <dbReference type="EMBL" id="RRT70795.1"/>
    </source>
</evidence>
<sequence>NWIRWNSWNHFQCNIDETTIRETGTTRLSSLLRVLGFVHVAVPTRPNPCYDAKSCAITSGNLVPKQSTFPSGIKALADYVHGKGLKLGIYSDAGSSHCDWSLPTDSLGYQGRKLVLGANDTEVCSFLYAAAILLQGAS</sequence>
<dbReference type="Gene3D" id="3.20.20.70">
    <property type="entry name" value="Aldolase class I"/>
    <property type="match status" value="1"/>
</dbReference>
<evidence type="ECO:0000256" key="1">
    <source>
        <dbReference type="ARBA" id="ARBA00009743"/>
    </source>
</evidence>
<evidence type="ECO:0000256" key="3">
    <source>
        <dbReference type="ARBA" id="ARBA00023295"/>
    </source>
</evidence>
<dbReference type="PANTHER" id="PTHR11452">
    <property type="entry name" value="ALPHA-GALACTOSIDASE/ALPHA-N-ACETYLGALACTOSAMINIDASE"/>
    <property type="match status" value="1"/>
</dbReference>
<dbReference type="AlphaFoldDB" id="A0A427A3H0"/>
<dbReference type="InterPro" id="IPR002241">
    <property type="entry name" value="Glyco_hydro_27"/>
</dbReference>
<accession>A0A427A3H0</accession>
<dbReference type="InterPro" id="IPR013785">
    <property type="entry name" value="Aldolase_TIM"/>
</dbReference>
<dbReference type="GO" id="GO:0009505">
    <property type="term" value="C:plant-type cell wall"/>
    <property type="evidence" value="ECO:0007669"/>
    <property type="project" value="TreeGrafter"/>
</dbReference>
<dbReference type="SUPFAM" id="SSF51445">
    <property type="entry name" value="(Trans)glycosidases"/>
    <property type="match status" value="1"/>
</dbReference>
<keyword evidence="2" id="KW-0378">Hydrolase</keyword>
<dbReference type="Proteomes" id="UP000287651">
    <property type="component" value="Unassembled WGS sequence"/>
</dbReference>
<dbReference type="GO" id="GO:0005975">
    <property type="term" value="P:carbohydrate metabolic process"/>
    <property type="evidence" value="ECO:0007669"/>
    <property type="project" value="InterPro"/>
</dbReference>
<comment type="similarity">
    <text evidence="1">Belongs to the glycosyl hydrolase 27 family.</text>
</comment>
<evidence type="ECO:0008006" key="6">
    <source>
        <dbReference type="Google" id="ProtNLM"/>
    </source>
</evidence>
<protein>
    <recommendedName>
        <fullName evidence="6">Alpha-galactosidase</fullName>
    </recommendedName>
</protein>
<gene>
    <name evidence="4" type="ORF">B296_00004251</name>
</gene>
<dbReference type="Pfam" id="PF16499">
    <property type="entry name" value="Melibiase_2"/>
    <property type="match status" value="1"/>
</dbReference>
<keyword evidence="3" id="KW-0326">Glycosidase</keyword>
<reference evidence="4 5" key="1">
    <citation type="journal article" date="2014" name="Agronomy (Basel)">
        <title>A Draft Genome Sequence for Ensete ventricosum, the Drought-Tolerant Tree Against Hunger.</title>
        <authorList>
            <person name="Harrison J."/>
            <person name="Moore K.A."/>
            <person name="Paszkiewicz K."/>
            <person name="Jones T."/>
            <person name="Grant M."/>
            <person name="Ambacheew D."/>
            <person name="Muzemil S."/>
            <person name="Studholme D.J."/>
        </authorList>
    </citation>
    <scope>NUCLEOTIDE SEQUENCE [LARGE SCALE GENOMIC DNA]</scope>
</reference>
<evidence type="ECO:0000313" key="5">
    <source>
        <dbReference type="Proteomes" id="UP000287651"/>
    </source>
</evidence>
<proteinExistence type="inferred from homology"/>
<dbReference type="GO" id="GO:0004553">
    <property type="term" value="F:hydrolase activity, hydrolyzing O-glycosyl compounds"/>
    <property type="evidence" value="ECO:0007669"/>
    <property type="project" value="InterPro"/>
</dbReference>
<dbReference type="InterPro" id="IPR017853">
    <property type="entry name" value="GH"/>
</dbReference>
<dbReference type="EMBL" id="AMZH03003902">
    <property type="protein sequence ID" value="RRT70795.1"/>
    <property type="molecule type" value="Genomic_DNA"/>
</dbReference>
<comment type="caution">
    <text evidence="4">The sequence shown here is derived from an EMBL/GenBank/DDBJ whole genome shotgun (WGS) entry which is preliminary data.</text>
</comment>
<organism evidence="4 5">
    <name type="scientific">Ensete ventricosum</name>
    <name type="common">Abyssinian banana</name>
    <name type="synonym">Musa ensete</name>
    <dbReference type="NCBI Taxonomy" id="4639"/>
    <lineage>
        <taxon>Eukaryota</taxon>
        <taxon>Viridiplantae</taxon>
        <taxon>Streptophyta</taxon>
        <taxon>Embryophyta</taxon>
        <taxon>Tracheophyta</taxon>
        <taxon>Spermatophyta</taxon>
        <taxon>Magnoliopsida</taxon>
        <taxon>Liliopsida</taxon>
        <taxon>Zingiberales</taxon>
        <taxon>Musaceae</taxon>
        <taxon>Ensete</taxon>
    </lineage>
</organism>
<name>A0A427A3H0_ENSVE</name>
<evidence type="ECO:0000256" key="2">
    <source>
        <dbReference type="ARBA" id="ARBA00022801"/>
    </source>
</evidence>